<gene>
    <name evidence="2" type="ORF">JGB26_02845</name>
</gene>
<organism evidence="2 3">
    <name type="scientific">Streptomyces flavofungini</name>
    <dbReference type="NCBI Taxonomy" id="68200"/>
    <lineage>
        <taxon>Bacteria</taxon>
        <taxon>Bacillati</taxon>
        <taxon>Actinomycetota</taxon>
        <taxon>Actinomycetes</taxon>
        <taxon>Kitasatosporales</taxon>
        <taxon>Streptomycetaceae</taxon>
        <taxon>Streptomyces</taxon>
    </lineage>
</organism>
<dbReference type="EMBL" id="JAEKOZ010000001">
    <property type="protein sequence ID" value="MBJ3806068.1"/>
    <property type="molecule type" value="Genomic_DNA"/>
</dbReference>
<sequence>MRIINFFRSLGDTAKEVARGVADAIGDLPKAAVDIYCARQETKRLEIHDRRLRDFAKDERKHAPAALGPGGGGGSPSSQVDVLLPHSTVTVPPNQWSEEQREHERQLQQEGARLAERHARLTHELAAERLTLDDRFRRERSDRKHRQRKDERSHGAQVDYELNQALADAAHHREHTPFALVYPHEVSAQITAETRNGTLPALITAPFFRASDPHALIDPVNAEFDFHLREALRELPGPKLMAGVPGLFRRPLNRHETDLYLVRQVLAAHPVVLVHGEITEGWRTRVDIVAWNLYGEAAAAAAPPEVPRRLGTFDALSPLVPAAVRLSLPFPALPADAGKERHAVEAQIAALAAGVAAVIAEWFHVAAGHDPQLHSRLDGSLDPLPRAAALGTAAMLDVSVDRGLKAETDALIQQAATYQEAGFEEPALFTARRALRLPTPGTRTERQTYLDRVRGLLPVLDSLKLGGEAAELRASAEEIAGAENRRRLLGEDDDEDGAEDGGAGAGGGGAGPAGPAGAGGRAGAGEDG</sequence>
<feature type="compositionally biased region" description="Basic and acidic residues" evidence="1">
    <location>
        <begin position="139"/>
        <end position="154"/>
    </location>
</feature>
<feature type="compositionally biased region" description="Gly residues" evidence="1">
    <location>
        <begin position="500"/>
        <end position="528"/>
    </location>
</feature>
<feature type="region of interest" description="Disordered" evidence="1">
    <location>
        <begin position="481"/>
        <end position="528"/>
    </location>
</feature>
<feature type="compositionally biased region" description="Polar residues" evidence="1">
    <location>
        <begin position="87"/>
        <end position="97"/>
    </location>
</feature>
<dbReference type="Proteomes" id="UP000634780">
    <property type="component" value="Unassembled WGS sequence"/>
</dbReference>
<feature type="region of interest" description="Disordered" evidence="1">
    <location>
        <begin position="58"/>
        <end position="111"/>
    </location>
</feature>
<evidence type="ECO:0000313" key="2">
    <source>
        <dbReference type="EMBL" id="MBJ3806068.1"/>
    </source>
</evidence>
<keyword evidence="3" id="KW-1185">Reference proteome</keyword>
<accession>A0ABS0WYQ1</accession>
<evidence type="ECO:0000313" key="3">
    <source>
        <dbReference type="Proteomes" id="UP000634780"/>
    </source>
</evidence>
<dbReference type="RefSeq" id="WP_190120218.1">
    <property type="nucleotide sequence ID" value="NZ_BMVR01000022.1"/>
</dbReference>
<comment type="caution">
    <text evidence="2">The sequence shown here is derived from an EMBL/GenBank/DDBJ whole genome shotgun (WGS) entry which is preliminary data.</text>
</comment>
<reference evidence="2 3" key="1">
    <citation type="submission" date="2020-12" db="EMBL/GenBank/DDBJ databases">
        <title>Streptomyces typhae sp. nov., a novel endophytic actinomycete isolated from the root of cattail pollen (Typha angustifolia L.).</title>
        <authorList>
            <person name="Peng C."/>
            <person name="Liu C."/>
        </authorList>
    </citation>
    <scope>NUCLEOTIDE SEQUENCE [LARGE SCALE GENOMIC DNA]</scope>
    <source>
        <strain evidence="2 3">JCM 4753</strain>
    </source>
</reference>
<proteinExistence type="predicted"/>
<name>A0ABS0WYQ1_9ACTN</name>
<feature type="compositionally biased region" description="Basic and acidic residues" evidence="1">
    <location>
        <begin position="98"/>
        <end position="111"/>
    </location>
</feature>
<evidence type="ECO:0000256" key="1">
    <source>
        <dbReference type="SAM" id="MobiDB-lite"/>
    </source>
</evidence>
<feature type="region of interest" description="Disordered" evidence="1">
    <location>
        <begin position="139"/>
        <end position="159"/>
    </location>
</feature>
<protein>
    <submittedName>
        <fullName evidence="2">Uncharacterized protein</fullName>
    </submittedName>
</protein>